<evidence type="ECO:0000259" key="7">
    <source>
        <dbReference type="Pfam" id="PF08281"/>
    </source>
</evidence>
<dbReference type="EMBL" id="CP002352">
    <property type="protein sequence ID" value="ADV42306.1"/>
    <property type="molecule type" value="Genomic_DNA"/>
</dbReference>
<dbReference type="RefSeq" id="WP_013545923.1">
    <property type="nucleotide sequence ID" value="NC_014933.1"/>
</dbReference>
<keyword evidence="5" id="KW-0812">Transmembrane</keyword>
<dbReference type="HOGENOM" id="CLU_047691_4_0_10"/>
<dbReference type="KEGG" id="bhl:Bache_0276"/>
<evidence type="ECO:0000256" key="1">
    <source>
        <dbReference type="ARBA" id="ARBA00010641"/>
    </source>
</evidence>
<evidence type="ECO:0000256" key="4">
    <source>
        <dbReference type="ARBA" id="ARBA00023163"/>
    </source>
</evidence>
<dbReference type="eggNOG" id="COG1595">
    <property type="taxonomic scope" value="Bacteria"/>
</dbReference>
<feature type="domain" description="RNA polymerase sigma factor 70 region 4 type 2" evidence="7">
    <location>
        <begin position="110"/>
        <end position="160"/>
    </location>
</feature>
<gene>
    <name evidence="8" type="ordered locus">Bache_0276</name>
</gene>
<keyword evidence="2" id="KW-0805">Transcription regulation</keyword>
<keyword evidence="5" id="KW-0472">Membrane</keyword>
<organism evidence="8 9">
    <name type="scientific">Bacteroides helcogenes (strain ATCC 35417 / DSM 20613 / JCM 6297 / CCUG 15421 / P 36-108)</name>
    <dbReference type="NCBI Taxonomy" id="693979"/>
    <lineage>
        <taxon>Bacteria</taxon>
        <taxon>Pseudomonadati</taxon>
        <taxon>Bacteroidota</taxon>
        <taxon>Bacteroidia</taxon>
        <taxon>Bacteroidales</taxon>
        <taxon>Bacteroidaceae</taxon>
        <taxon>Bacteroides</taxon>
    </lineage>
</organism>
<dbReference type="Gene3D" id="1.10.1740.10">
    <property type="match status" value="1"/>
</dbReference>
<keyword evidence="5" id="KW-1133">Transmembrane helix</keyword>
<dbReference type="InterPro" id="IPR014327">
    <property type="entry name" value="RNA_pol_sigma70_bacteroid"/>
</dbReference>
<dbReference type="GO" id="GO:0016987">
    <property type="term" value="F:sigma factor activity"/>
    <property type="evidence" value="ECO:0007669"/>
    <property type="project" value="UniProtKB-KW"/>
</dbReference>
<dbReference type="CDD" id="cd06171">
    <property type="entry name" value="Sigma70_r4"/>
    <property type="match status" value="1"/>
</dbReference>
<dbReference type="PATRIC" id="fig|693979.3.peg.302"/>
<dbReference type="GO" id="GO:0003677">
    <property type="term" value="F:DNA binding"/>
    <property type="evidence" value="ECO:0007669"/>
    <property type="project" value="InterPro"/>
</dbReference>
<keyword evidence="3" id="KW-0731">Sigma factor</keyword>
<dbReference type="GO" id="GO:0006352">
    <property type="term" value="P:DNA-templated transcription initiation"/>
    <property type="evidence" value="ECO:0007669"/>
    <property type="project" value="InterPro"/>
</dbReference>
<dbReference type="Proteomes" id="UP000008630">
    <property type="component" value="Chromosome"/>
</dbReference>
<dbReference type="OrthoDB" id="1453134at2"/>
<evidence type="ECO:0000313" key="9">
    <source>
        <dbReference type="Proteomes" id="UP000008630"/>
    </source>
</evidence>
<dbReference type="PANTHER" id="PTHR43133">
    <property type="entry name" value="RNA POLYMERASE ECF-TYPE SIGMA FACTO"/>
    <property type="match status" value="1"/>
</dbReference>
<reference evidence="8 9" key="2">
    <citation type="journal article" date="2011" name="Stand. Genomic Sci.">
        <title>Complete genome sequence of Bacteroides helcogenes type strain (P 36-108).</title>
        <authorList>
            <person name="Pati A."/>
            <person name="Gronow S."/>
            <person name="Zeytun A."/>
            <person name="Lapidus A."/>
            <person name="Nolan M."/>
            <person name="Hammon N."/>
            <person name="Deshpande S."/>
            <person name="Cheng J.F."/>
            <person name="Tapia R."/>
            <person name="Han C."/>
            <person name="Goodwin L."/>
            <person name="Pitluck S."/>
            <person name="Liolios K."/>
            <person name="Pagani I."/>
            <person name="Ivanova N."/>
            <person name="Mavromatis K."/>
            <person name="Chen A."/>
            <person name="Palaniappan K."/>
            <person name="Land M."/>
            <person name="Hauser L."/>
            <person name="Chang Y.J."/>
            <person name="Jeffries C.D."/>
            <person name="Detter J.C."/>
            <person name="Brambilla E."/>
            <person name="Rohde M."/>
            <person name="Goker M."/>
            <person name="Woyke T."/>
            <person name="Bristow J."/>
            <person name="Eisen J.A."/>
            <person name="Markowitz V."/>
            <person name="Hugenholtz P."/>
            <person name="Kyrpides N.C."/>
            <person name="Klenk H.P."/>
            <person name="Lucas S."/>
        </authorList>
    </citation>
    <scope>NUCLEOTIDE SEQUENCE [LARGE SCALE GENOMIC DNA]</scope>
    <source>
        <strain evidence="9">ATCC 35417 / DSM 20613 / JCM 6297 / CCUG 15421 / P 36-108</strain>
    </source>
</reference>
<dbReference type="Pfam" id="PF04542">
    <property type="entry name" value="Sigma70_r2"/>
    <property type="match status" value="1"/>
</dbReference>
<dbReference type="InterPro" id="IPR013249">
    <property type="entry name" value="RNA_pol_sigma70_r4_t2"/>
</dbReference>
<protein>
    <submittedName>
        <fullName evidence="8">RNA polymerase, sigma-24 subunit, ECF subfamily</fullName>
    </submittedName>
</protein>
<evidence type="ECO:0000256" key="5">
    <source>
        <dbReference type="SAM" id="Phobius"/>
    </source>
</evidence>
<dbReference type="STRING" id="693979.Bache_0276"/>
<reference key="1">
    <citation type="submission" date="2010-11" db="EMBL/GenBank/DDBJ databases">
        <title>The complete genome of Bacteroides helcogenes P 36-108.</title>
        <authorList>
            <consortium name="US DOE Joint Genome Institute (JGI-PGF)"/>
            <person name="Lucas S."/>
            <person name="Copeland A."/>
            <person name="Lapidus A."/>
            <person name="Bruce D."/>
            <person name="Goodwin L."/>
            <person name="Pitluck S."/>
            <person name="Kyrpides N."/>
            <person name="Mavromatis K."/>
            <person name="Ivanova N."/>
            <person name="Zeytun A."/>
            <person name="Brettin T."/>
            <person name="Detter J.C."/>
            <person name="Tapia R."/>
            <person name="Han C."/>
            <person name="Land M."/>
            <person name="Hauser L."/>
            <person name="Markowitz V."/>
            <person name="Cheng J.-F."/>
            <person name="Hugenholtz P."/>
            <person name="Woyke T."/>
            <person name="Wu D."/>
            <person name="Gronow S."/>
            <person name="Wellnitz S."/>
            <person name="Brambilla E."/>
            <person name="Klenk H.-P."/>
            <person name="Eisen J.A."/>
        </authorList>
    </citation>
    <scope>NUCLEOTIDE SEQUENCE</scope>
    <source>
        <strain>P 36-108</strain>
    </source>
</reference>
<keyword evidence="4" id="KW-0804">Transcription</keyword>
<dbReference type="NCBIfam" id="TIGR02937">
    <property type="entry name" value="sigma70-ECF"/>
    <property type="match status" value="1"/>
</dbReference>
<comment type="similarity">
    <text evidence="1">Belongs to the sigma-70 factor family. ECF subfamily.</text>
</comment>
<evidence type="ECO:0000259" key="6">
    <source>
        <dbReference type="Pfam" id="PF04542"/>
    </source>
</evidence>
<dbReference type="PANTHER" id="PTHR43133:SF46">
    <property type="entry name" value="RNA POLYMERASE SIGMA-70 FACTOR ECF SUBFAMILY"/>
    <property type="match status" value="1"/>
</dbReference>
<dbReference type="InterPro" id="IPR007627">
    <property type="entry name" value="RNA_pol_sigma70_r2"/>
</dbReference>
<evidence type="ECO:0000256" key="3">
    <source>
        <dbReference type="ARBA" id="ARBA00023082"/>
    </source>
</evidence>
<dbReference type="InterPro" id="IPR013324">
    <property type="entry name" value="RNA_pol_sigma_r3/r4-like"/>
</dbReference>
<dbReference type="Pfam" id="PF08281">
    <property type="entry name" value="Sigma70_r4_2"/>
    <property type="match status" value="1"/>
</dbReference>
<keyword evidence="9" id="KW-1185">Reference proteome</keyword>
<feature type="domain" description="RNA polymerase sigma-70 region 2" evidence="6">
    <location>
        <begin position="9"/>
        <end position="74"/>
    </location>
</feature>
<proteinExistence type="inferred from homology"/>
<dbReference type="InterPro" id="IPR013325">
    <property type="entry name" value="RNA_pol_sigma_r2"/>
</dbReference>
<dbReference type="NCBIfam" id="TIGR02985">
    <property type="entry name" value="Sig70_bacteroi1"/>
    <property type="match status" value="1"/>
</dbReference>
<sequence>MDRACFERIYTDYYKVLRFFAMRVVGDMPHAEDIVQEVFTHCWENREQIDASIPIKSYLYTLTYRRALDLLKSSQYARKDLSEDVSYLDNLLFTTFTADEQLSTDEIKKEIILCVELLPDRCKEVFMMSRFQNLKNREIAEKLNITVKAVEKHISKALKDIRAHLLRNGYMPVAAFILSLPSIITPPPYLIIFNKFRIGK</sequence>
<dbReference type="SUPFAM" id="SSF88946">
    <property type="entry name" value="Sigma2 domain of RNA polymerase sigma factors"/>
    <property type="match status" value="1"/>
</dbReference>
<accession>E6STV3</accession>
<name>E6STV3_BACT6</name>
<dbReference type="SUPFAM" id="SSF88659">
    <property type="entry name" value="Sigma3 and sigma4 domains of RNA polymerase sigma factors"/>
    <property type="match status" value="1"/>
</dbReference>
<evidence type="ECO:0000256" key="2">
    <source>
        <dbReference type="ARBA" id="ARBA00023015"/>
    </source>
</evidence>
<dbReference type="InterPro" id="IPR036388">
    <property type="entry name" value="WH-like_DNA-bd_sf"/>
</dbReference>
<dbReference type="AlphaFoldDB" id="E6STV3"/>
<dbReference type="InterPro" id="IPR039425">
    <property type="entry name" value="RNA_pol_sigma-70-like"/>
</dbReference>
<dbReference type="InterPro" id="IPR014284">
    <property type="entry name" value="RNA_pol_sigma-70_dom"/>
</dbReference>
<feature type="transmembrane region" description="Helical" evidence="5">
    <location>
        <begin position="169"/>
        <end position="192"/>
    </location>
</feature>
<evidence type="ECO:0000313" key="8">
    <source>
        <dbReference type="EMBL" id="ADV42306.1"/>
    </source>
</evidence>
<dbReference type="Gene3D" id="1.10.10.10">
    <property type="entry name" value="Winged helix-like DNA-binding domain superfamily/Winged helix DNA-binding domain"/>
    <property type="match status" value="1"/>
</dbReference>